<dbReference type="InterPro" id="IPR001466">
    <property type="entry name" value="Beta-lactam-related"/>
</dbReference>
<feature type="signal peptide" evidence="2">
    <location>
        <begin position="1"/>
        <end position="21"/>
    </location>
</feature>
<keyword evidence="1 4" id="KW-0378">Hydrolase</keyword>
<dbReference type="InterPro" id="IPR012338">
    <property type="entry name" value="Beta-lactam/transpept-like"/>
</dbReference>
<dbReference type="Proteomes" id="UP001302949">
    <property type="component" value="Unassembled WGS sequence"/>
</dbReference>
<dbReference type="InterPro" id="IPR050789">
    <property type="entry name" value="Diverse_Enzym_Activities"/>
</dbReference>
<name>A0ABU5Q760_9BACT</name>
<dbReference type="PANTHER" id="PTHR43283">
    <property type="entry name" value="BETA-LACTAMASE-RELATED"/>
    <property type="match status" value="1"/>
</dbReference>
<dbReference type="GO" id="GO:0016787">
    <property type="term" value="F:hydrolase activity"/>
    <property type="evidence" value="ECO:0007669"/>
    <property type="project" value="UniProtKB-KW"/>
</dbReference>
<dbReference type="Gene3D" id="3.40.710.10">
    <property type="entry name" value="DD-peptidase/beta-lactamase superfamily"/>
    <property type="match status" value="1"/>
</dbReference>
<keyword evidence="2" id="KW-0732">Signal</keyword>
<dbReference type="PANTHER" id="PTHR43283:SF11">
    <property type="entry name" value="BETA-LACTAMASE-RELATED DOMAIN-CONTAINING PROTEIN"/>
    <property type="match status" value="1"/>
</dbReference>
<sequence>MAKKIFTSLLLLLLGFVEALAQNTLAKSTLIAEIDSILQTQIDQEKIPGAVILIKKGKEEIYKNAFGYAQKKNFEQQNLAVPEKTTVKHLYDIASLTKVVGTTTSIMLLVDKGLLKVDEPVGKYIPAFNSPDKAIITIRHLLTHTSGLYEWYPLYYRCKNRQETFKLIGELPLAFPVGSGRHYSDLGFTILGQLIEKVSGKSLENFMAENIFKPLKMNHTMYNPLKNGFTKNIAATSHGNPYEKRMVTDSTLGMRRKEIDPNSWNGWRNYTLRGEVNDGNAWYANEGVSGAAGLFSTVEDLQKLVDVLKHKGKAGKKQFISESTIQLFLTKDQYKNGLGWMMEASNSFMKNAKEGTFGHTGFTGTSITVMPDSDLSIILLINRQNMGLLENKTYYNVNKIRELVFNAVVKYNASAID</sequence>
<proteinExistence type="predicted"/>
<gene>
    <name evidence="4" type="ORF">VB248_05605</name>
</gene>
<dbReference type="SUPFAM" id="SSF56601">
    <property type="entry name" value="beta-lactamase/transpeptidase-like"/>
    <property type="match status" value="1"/>
</dbReference>
<feature type="domain" description="Beta-lactamase-related" evidence="3">
    <location>
        <begin position="35"/>
        <end position="386"/>
    </location>
</feature>
<organism evidence="4 5">
    <name type="scientific">Arcicella rigui</name>
    <dbReference type="NCBI Taxonomy" id="797020"/>
    <lineage>
        <taxon>Bacteria</taxon>
        <taxon>Pseudomonadati</taxon>
        <taxon>Bacteroidota</taxon>
        <taxon>Cytophagia</taxon>
        <taxon>Cytophagales</taxon>
        <taxon>Flectobacillaceae</taxon>
        <taxon>Arcicella</taxon>
    </lineage>
</organism>
<dbReference type="Pfam" id="PF00144">
    <property type="entry name" value="Beta-lactamase"/>
    <property type="match status" value="1"/>
</dbReference>
<comment type="caution">
    <text evidence="4">The sequence shown here is derived from an EMBL/GenBank/DDBJ whole genome shotgun (WGS) entry which is preliminary data.</text>
</comment>
<feature type="chain" id="PRO_5047102050" evidence="2">
    <location>
        <begin position="22"/>
        <end position="417"/>
    </location>
</feature>
<evidence type="ECO:0000259" key="3">
    <source>
        <dbReference type="Pfam" id="PF00144"/>
    </source>
</evidence>
<evidence type="ECO:0000256" key="2">
    <source>
        <dbReference type="SAM" id="SignalP"/>
    </source>
</evidence>
<reference evidence="4 5" key="1">
    <citation type="submission" date="2023-12" db="EMBL/GenBank/DDBJ databases">
        <title>Novel species of the genus Arcicella isolated from rivers.</title>
        <authorList>
            <person name="Lu H."/>
        </authorList>
    </citation>
    <scope>NUCLEOTIDE SEQUENCE [LARGE SCALE GENOMIC DNA]</scope>
    <source>
        <strain evidence="4 5">KCTC 23307</strain>
    </source>
</reference>
<dbReference type="RefSeq" id="WP_323295760.1">
    <property type="nucleotide sequence ID" value="NZ_JAYFUM010000006.1"/>
</dbReference>
<evidence type="ECO:0000313" key="4">
    <source>
        <dbReference type="EMBL" id="MEA5138593.1"/>
    </source>
</evidence>
<evidence type="ECO:0000256" key="1">
    <source>
        <dbReference type="ARBA" id="ARBA00022801"/>
    </source>
</evidence>
<protein>
    <submittedName>
        <fullName evidence="4">Serine hydrolase</fullName>
    </submittedName>
</protein>
<accession>A0ABU5Q760</accession>
<dbReference type="EMBL" id="JAYFUM010000006">
    <property type="protein sequence ID" value="MEA5138593.1"/>
    <property type="molecule type" value="Genomic_DNA"/>
</dbReference>
<evidence type="ECO:0000313" key="5">
    <source>
        <dbReference type="Proteomes" id="UP001302949"/>
    </source>
</evidence>
<keyword evidence="5" id="KW-1185">Reference proteome</keyword>